<keyword evidence="2" id="KW-1185">Reference proteome</keyword>
<evidence type="ECO:0000313" key="2">
    <source>
        <dbReference type="Proteomes" id="UP001428341"/>
    </source>
</evidence>
<dbReference type="EMBL" id="JBCGBO010000002">
    <property type="protein sequence ID" value="KAK9222310.1"/>
    <property type="molecule type" value="Genomic_DNA"/>
</dbReference>
<sequence length="71" mass="8024">MCQVVQILEGVLDVALPPIPRALQVMIDNHEHAVFFTKSSSSQSFLNQRATIQLLHLKQRAPHHQEVLKSV</sequence>
<gene>
    <name evidence="1" type="ORF">WN944_010745</name>
</gene>
<organism evidence="1 2">
    <name type="scientific">Citrus x changshan-huyou</name>
    <dbReference type="NCBI Taxonomy" id="2935761"/>
    <lineage>
        <taxon>Eukaryota</taxon>
        <taxon>Viridiplantae</taxon>
        <taxon>Streptophyta</taxon>
        <taxon>Embryophyta</taxon>
        <taxon>Tracheophyta</taxon>
        <taxon>Spermatophyta</taxon>
        <taxon>Magnoliopsida</taxon>
        <taxon>eudicotyledons</taxon>
        <taxon>Gunneridae</taxon>
        <taxon>Pentapetalae</taxon>
        <taxon>rosids</taxon>
        <taxon>malvids</taxon>
        <taxon>Sapindales</taxon>
        <taxon>Rutaceae</taxon>
        <taxon>Aurantioideae</taxon>
        <taxon>Citrus</taxon>
    </lineage>
</organism>
<protein>
    <submittedName>
        <fullName evidence="1">Uncharacterized protein</fullName>
    </submittedName>
</protein>
<name>A0AAP0QT59_9ROSI</name>
<reference evidence="1 2" key="1">
    <citation type="submission" date="2024-05" db="EMBL/GenBank/DDBJ databases">
        <title>Haplotype-resolved chromosome-level genome assembly of Huyou (Citrus changshanensis).</title>
        <authorList>
            <person name="Miao C."/>
            <person name="Chen W."/>
            <person name="Wu Y."/>
            <person name="Wang L."/>
            <person name="Zhao S."/>
            <person name="Grierson D."/>
            <person name="Xu C."/>
            <person name="Chen K."/>
        </authorList>
    </citation>
    <scope>NUCLEOTIDE SEQUENCE [LARGE SCALE GENOMIC DNA]</scope>
    <source>
        <strain evidence="1">01-14</strain>
        <tissue evidence="1">Leaf</tissue>
    </source>
</reference>
<comment type="caution">
    <text evidence="1">The sequence shown here is derived from an EMBL/GenBank/DDBJ whole genome shotgun (WGS) entry which is preliminary data.</text>
</comment>
<accession>A0AAP0QT59</accession>
<dbReference type="Proteomes" id="UP001428341">
    <property type="component" value="Unassembled WGS sequence"/>
</dbReference>
<proteinExistence type="predicted"/>
<evidence type="ECO:0000313" key="1">
    <source>
        <dbReference type="EMBL" id="KAK9222310.1"/>
    </source>
</evidence>
<dbReference type="AlphaFoldDB" id="A0AAP0QT59"/>